<protein>
    <submittedName>
        <fullName evidence="2">DUF4417-cotaining protein</fullName>
    </submittedName>
</protein>
<evidence type="ECO:0000313" key="2">
    <source>
        <dbReference type="EMBL" id="BAX03423.1"/>
    </source>
</evidence>
<proteinExistence type="predicted"/>
<accession>A0A1V1G1T8</accession>
<keyword evidence="3" id="KW-1185">Reference proteome</keyword>
<dbReference type="KEGG" id="vg:65105580"/>
<feature type="compositionally biased region" description="Acidic residues" evidence="1">
    <location>
        <begin position="93"/>
        <end position="123"/>
    </location>
</feature>
<feature type="region of interest" description="Disordered" evidence="1">
    <location>
        <begin position="85"/>
        <end position="123"/>
    </location>
</feature>
<dbReference type="RefSeq" id="YP_010088146.1">
    <property type="nucleotide sequence ID" value="NC_055706.1"/>
</dbReference>
<organism evidence="2 3">
    <name type="scientific">Azobacteroides phage ProJPt-Bp1</name>
    <dbReference type="NCBI Taxonomy" id="1920526"/>
    <lineage>
        <taxon>Viruses</taxon>
        <taxon>Duplodnaviria</taxon>
        <taxon>Heunggongvirae</taxon>
        <taxon>Uroviricota</taxon>
        <taxon>Caudoviricetes</taxon>
        <taxon>Crassvirales</taxon>
        <taxon>Suoliviridae</taxon>
        <taxon>Dechshavirus</taxon>
        <taxon>Dechshavirus japanensis</taxon>
    </lineage>
</organism>
<name>A0A1V1G1T8_9CAUD</name>
<dbReference type="GeneID" id="65105580"/>
<evidence type="ECO:0000256" key="1">
    <source>
        <dbReference type="SAM" id="MobiDB-lite"/>
    </source>
</evidence>
<sequence>MALTTDTWGQRKAMIECLIDMLENDVYIAAAIKEDFETIDENVSERLLEYVNVITRYSDLFQSYWDILYNENEYSFAYQSAHAPAVTTPSPSEMDDEETQFSEVDEDTEWDEDLPEPDDGDDDEDMWELRQFVKGVSINHHDRRLGGIFDGLKNAVKGVFKDAKKTISSGNFIGNAINTVAQMVPEGTKDFKGIVNSIKDGCVKEGKSLLMQGAGKGLEIVKEKVLAPIEEKMKSNPITSKIWDVGNALFDASGIGTTIKKKLGLEEPTPVHYARVDADKAIIGDTKYEGWTTVQGAYMDTNAINTSAWYDYNKNLGLPTEHLEHLKYLPLGGSLRSETEIGISIKTYVDLSPNNDAGPDIIALTFEASSDEYKDLYLNSTEMTRLSIASIGRQFARKAIDLRGYRVPVLCKYVVSQDDEEGTVWSDWGFWSDLTFGMDHNGYVSTTPNNWVPCVYLRNPYWLDKANAGMHPSGTMIKGGGPVRIMLGRTYVLEVGTGTIYKQDAAPGNANDVKYFDWTLRVKGEYRRTNTAEYNTFYILDFSSMKEQSPTNDNPDRTTLITPGNICINKNDSNETIFKSCYCMATADNTGEADILGPFDGPDNYVKYQSSVTFYGTDASEYFVRNTGCLFYWMEHGVPAVIPDLNFADEDNIDTNSFCFVGGKIVEQRLSTSTTSQYPPNSNRKMSFCVLDATTEVFRIQNRGCVEAFFIKTYAEYINYNIKFKQGNDEECWEEQGDSPIVALGEMPKEFLPADDIVVPITTKSWILISYTGEVTFTTYETEGPGFPAALGTGMTYCVTYPTFRPRTAGASATLPTSRGMALPAVTSKYKRIPSLKHRLKRLAVDYLVYDWTGIMLTDFTVDYDDGIVLMAPYDLKNLRRPIYYLGDRVDTREKMADLIDNVKTVMIKIGDGTIMKPYSIKEVKQENLTGTIYSGYYIFYGRVVDFMWAWDNLQWVYMNAVEMTNDLLDITEGWDNLSVLDYFENIKMHREKILTAINTLTQLFVRIKQETLGE</sequence>
<reference evidence="2 3" key="1">
    <citation type="journal article" date="2017" name="Microbes Environ.">
        <title>Discovery and Complete Genome Sequence of a Bacteriophage from an Obligate Intracellular Symbiont of a Cellulolytic Protist in the Termite Gut.</title>
        <authorList>
            <person name="Pramono A.K."/>
            <person name="Kuwahara H."/>
            <person name="Itoh T."/>
            <person name="Toyoda A."/>
            <person name="Yamada A."/>
            <person name="Hongoh Y."/>
        </authorList>
    </citation>
    <scope>NUCLEOTIDE SEQUENCE [LARGE SCALE GENOMIC DNA]</scope>
    <source>
        <strain evidence="2">ProJPt-Bp1</strain>
    </source>
</reference>
<dbReference type="EMBL" id="AP017903">
    <property type="protein sequence ID" value="BAX03423.1"/>
    <property type="molecule type" value="Genomic_DNA"/>
</dbReference>
<evidence type="ECO:0000313" key="3">
    <source>
        <dbReference type="Proteomes" id="UP000222295"/>
    </source>
</evidence>
<dbReference type="Proteomes" id="UP000222295">
    <property type="component" value="Segment"/>
</dbReference>